<feature type="modified residue" description="4-aspartylphosphate" evidence="13">
    <location>
        <position position="688"/>
    </location>
</feature>
<evidence type="ECO:0000259" key="17">
    <source>
        <dbReference type="PROSITE" id="PS50113"/>
    </source>
</evidence>
<dbReference type="Proteomes" id="UP000249524">
    <property type="component" value="Unassembled WGS sequence"/>
</dbReference>
<name>A0A328BD19_9CAUL</name>
<dbReference type="Gene3D" id="3.40.50.2300">
    <property type="match status" value="1"/>
</dbReference>
<dbReference type="Pfam" id="PF08447">
    <property type="entry name" value="PAS_3"/>
    <property type="match status" value="2"/>
</dbReference>
<dbReference type="Pfam" id="PF00072">
    <property type="entry name" value="Response_reg"/>
    <property type="match status" value="1"/>
</dbReference>
<dbReference type="CDD" id="cd17546">
    <property type="entry name" value="REC_hyHK_CKI1_RcsC-like"/>
    <property type="match status" value="1"/>
</dbReference>
<dbReference type="InterPro" id="IPR000700">
    <property type="entry name" value="PAS-assoc_C"/>
</dbReference>
<keyword evidence="5" id="KW-0808">Transferase</keyword>
<dbReference type="Gene3D" id="3.30.450.20">
    <property type="entry name" value="PAS domain"/>
    <property type="match status" value="3"/>
</dbReference>
<evidence type="ECO:0000313" key="18">
    <source>
        <dbReference type="EMBL" id="RAK65003.1"/>
    </source>
</evidence>
<dbReference type="SMART" id="SM00091">
    <property type="entry name" value="PAS"/>
    <property type="match status" value="3"/>
</dbReference>
<organism evidence="18 19">
    <name type="scientific">Phenylobacterium kunshanense</name>
    <dbReference type="NCBI Taxonomy" id="1445034"/>
    <lineage>
        <taxon>Bacteria</taxon>
        <taxon>Pseudomonadati</taxon>
        <taxon>Pseudomonadota</taxon>
        <taxon>Alphaproteobacteria</taxon>
        <taxon>Caulobacterales</taxon>
        <taxon>Caulobacteraceae</taxon>
        <taxon>Phenylobacterium</taxon>
    </lineage>
</organism>
<dbReference type="SMART" id="SM00448">
    <property type="entry name" value="REC"/>
    <property type="match status" value="1"/>
</dbReference>
<evidence type="ECO:0000256" key="1">
    <source>
        <dbReference type="ARBA" id="ARBA00000085"/>
    </source>
</evidence>
<proteinExistence type="predicted"/>
<comment type="catalytic activity">
    <reaction evidence="1">
        <text>ATP + protein L-histidine = ADP + protein N-phospho-L-histidine.</text>
        <dbReference type="EC" id="2.7.13.3"/>
    </reaction>
</comment>
<dbReference type="CDD" id="cd00082">
    <property type="entry name" value="HisKA"/>
    <property type="match status" value="1"/>
</dbReference>
<keyword evidence="10" id="KW-1133">Transmembrane helix</keyword>
<dbReference type="InterPro" id="IPR000014">
    <property type="entry name" value="PAS"/>
</dbReference>
<dbReference type="PROSITE" id="PS50113">
    <property type="entry name" value="PAC"/>
    <property type="match status" value="1"/>
</dbReference>
<dbReference type="CDD" id="cd00130">
    <property type="entry name" value="PAS"/>
    <property type="match status" value="2"/>
</dbReference>
<dbReference type="PROSITE" id="PS50110">
    <property type="entry name" value="RESPONSE_REGULATORY"/>
    <property type="match status" value="1"/>
</dbReference>
<evidence type="ECO:0000313" key="19">
    <source>
        <dbReference type="Proteomes" id="UP000249524"/>
    </source>
</evidence>
<keyword evidence="11" id="KW-0902">Two-component regulatory system</keyword>
<dbReference type="InterPro" id="IPR004358">
    <property type="entry name" value="Sig_transdc_His_kin-like_C"/>
</dbReference>
<keyword evidence="7" id="KW-0547">Nucleotide-binding</keyword>
<evidence type="ECO:0000256" key="9">
    <source>
        <dbReference type="ARBA" id="ARBA00022840"/>
    </source>
</evidence>
<dbReference type="AlphaFoldDB" id="A0A328BD19"/>
<sequence>MFEWLFTNSRDLMHVIATDGTFKLVNAAWSTLTGLSEDELVGRPLLDFCHPDDVDGVRTRARTVQVGELTEAEIRVGTPERGWRWVAARRQLMQDGAHVGSMRDITDERAYREEIEEARRTRKTLGASAGIGSWEFDPITDRIWWSDELRGVLGLESDGVWTAERFLQLVHPRDREKTFNAMTAAARQGEGVRMEHRIWNGARWATMRVTVRTEPLAEGRFVLKGLSEEITELVEARDAARQGELKARKARREAQANAGRLALALQAAEAGVYEIDHVGKTFWCSPEFERITGQKNSSYEEATKLRYPGFHKDDLSHVRASFRALHRGDKKSGESFEARIVRPDGTERWVRVFHHLVTSRNGRWLKAVGLVQDCDALKRQELALKEAQRAAEAAAEAKSAFLANMSHEIRTPMNGVMGVLHLLGAERLSDEGRALLREALSCGQMLAELLNDVIDFSKIEAGRLELAYEPVDPVALVEGVVRLLEPQAAAKGLQVAVWADPALGWVRTDPVRLRQAMFNLVGNAVKFTETGGVVIRCRQAGEDRLRFEVEDTGVGIPEDAQSRLFERFNQADASTTRRFGGSGLGLAITRRLAELMDGEVGFTSQVGRGSTFWLEVRAEATAAPAEAVEAAAAVLEDVRILVVEDNPTNRLIATKLLENLGATVETAVDGLAGVEAASRGGFDLILMDIQMPGIDGLEAARRIRALGGPPAETPIIALTANVLAHQRRSYLDAGMDGVVGKPIAPAALLAEIARAASQRDGAESAAA</sequence>
<dbReference type="SMART" id="SM00388">
    <property type="entry name" value="HisKA"/>
    <property type="match status" value="1"/>
</dbReference>
<keyword evidence="12" id="KW-0472">Membrane</keyword>
<dbReference type="InterPro" id="IPR003594">
    <property type="entry name" value="HATPase_dom"/>
</dbReference>
<dbReference type="InterPro" id="IPR011006">
    <property type="entry name" value="CheY-like_superfamily"/>
</dbReference>
<dbReference type="InterPro" id="IPR003661">
    <property type="entry name" value="HisK_dim/P_dom"/>
</dbReference>
<dbReference type="PANTHER" id="PTHR45339">
    <property type="entry name" value="HYBRID SIGNAL TRANSDUCTION HISTIDINE KINASE J"/>
    <property type="match status" value="1"/>
</dbReference>
<evidence type="ECO:0000256" key="11">
    <source>
        <dbReference type="ARBA" id="ARBA00023012"/>
    </source>
</evidence>
<dbReference type="InterPro" id="IPR013655">
    <property type="entry name" value="PAS_fold_3"/>
</dbReference>
<feature type="domain" description="PAC" evidence="17">
    <location>
        <begin position="334"/>
        <end position="386"/>
    </location>
</feature>
<evidence type="ECO:0000256" key="12">
    <source>
        <dbReference type="ARBA" id="ARBA00023136"/>
    </source>
</evidence>
<dbReference type="SUPFAM" id="SSF55874">
    <property type="entry name" value="ATPase domain of HSP90 chaperone/DNA topoisomerase II/histidine kinase"/>
    <property type="match status" value="1"/>
</dbReference>
<dbReference type="SMART" id="SM00086">
    <property type="entry name" value="PAC"/>
    <property type="match status" value="2"/>
</dbReference>
<evidence type="ECO:0000256" key="2">
    <source>
        <dbReference type="ARBA" id="ARBA00004370"/>
    </source>
</evidence>
<comment type="caution">
    <text evidence="18">The sequence shown here is derived from an EMBL/GenBank/DDBJ whole genome shotgun (WGS) entry which is preliminary data.</text>
</comment>
<dbReference type="InterPro" id="IPR001610">
    <property type="entry name" value="PAC"/>
</dbReference>
<dbReference type="Gene3D" id="3.30.565.10">
    <property type="entry name" value="Histidine kinase-like ATPase, C-terminal domain"/>
    <property type="match status" value="1"/>
</dbReference>
<gene>
    <name evidence="18" type="ORF">DJ019_13450</name>
</gene>
<dbReference type="PRINTS" id="PR00344">
    <property type="entry name" value="BCTRLSENSOR"/>
</dbReference>
<evidence type="ECO:0000256" key="6">
    <source>
        <dbReference type="ARBA" id="ARBA00022692"/>
    </source>
</evidence>
<accession>A0A328BD19</accession>
<keyword evidence="19" id="KW-1185">Reference proteome</keyword>
<dbReference type="FunFam" id="1.10.287.130:FF:000004">
    <property type="entry name" value="Ethylene receptor 1"/>
    <property type="match status" value="1"/>
</dbReference>
<evidence type="ECO:0000256" key="13">
    <source>
        <dbReference type="PROSITE-ProRule" id="PRU00169"/>
    </source>
</evidence>
<keyword evidence="9" id="KW-0067">ATP-binding</keyword>
<dbReference type="Pfam" id="PF02518">
    <property type="entry name" value="HATPase_c"/>
    <property type="match status" value="1"/>
</dbReference>
<dbReference type="SUPFAM" id="SSF52172">
    <property type="entry name" value="CheY-like"/>
    <property type="match status" value="1"/>
</dbReference>
<feature type="domain" description="PAS" evidence="16">
    <location>
        <begin position="1"/>
        <end position="68"/>
    </location>
</feature>
<dbReference type="InterPro" id="IPR005467">
    <property type="entry name" value="His_kinase_dom"/>
</dbReference>
<dbReference type="PROSITE" id="PS50109">
    <property type="entry name" value="HIS_KIN"/>
    <property type="match status" value="1"/>
</dbReference>
<dbReference type="EC" id="2.7.13.3" evidence="3"/>
<feature type="domain" description="Histidine kinase" evidence="14">
    <location>
        <begin position="404"/>
        <end position="620"/>
    </location>
</feature>
<dbReference type="FunFam" id="3.30.565.10:FF:000010">
    <property type="entry name" value="Sensor histidine kinase RcsC"/>
    <property type="match status" value="1"/>
</dbReference>
<keyword evidence="6" id="KW-0812">Transmembrane</keyword>
<dbReference type="SUPFAM" id="SSF47384">
    <property type="entry name" value="Homodimeric domain of signal transducing histidine kinase"/>
    <property type="match status" value="1"/>
</dbReference>
<reference evidence="18 19" key="1">
    <citation type="submission" date="2018-05" db="EMBL/GenBank/DDBJ databases">
        <authorList>
            <person name="Lanie J.A."/>
            <person name="Ng W.-L."/>
            <person name="Kazmierczak K.M."/>
            <person name="Andrzejewski T.M."/>
            <person name="Davidsen T.M."/>
            <person name="Wayne K.J."/>
            <person name="Tettelin H."/>
            <person name="Glass J.I."/>
            <person name="Rusch D."/>
            <person name="Podicherti R."/>
            <person name="Tsui H.-C.T."/>
            <person name="Winkler M.E."/>
        </authorList>
    </citation>
    <scope>NUCLEOTIDE SEQUENCE [LARGE SCALE GENOMIC DNA]</scope>
    <source>
        <strain evidence="18 19">BUT-10</strain>
    </source>
</reference>
<evidence type="ECO:0000259" key="15">
    <source>
        <dbReference type="PROSITE" id="PS50110"/>
    </source>
</evidence>
<dbReference type="PANTHER" id="PTHR45339:SF1">
    <property type="entry name" value="HYBRID SIGNAL TRANSDUCTION HISTIDINE KINASE J"/>
    <property type="match status" value="1"/>
</dbReference>
<dbReference type="SMART" id="SM00387">
    <property type="entry name" value="HATPase_c"/>
    <property type="match status" value="1"/>
</dbReference>
<comment type="subcellular location">
    <subcellularLocation>
        <location evidence="2">Membrane</location>
    </subcellularLocation>
</comment>
<dbReference type="Gene3D" id="1.10.287.130">
    <property type="match status" value="1"/>
</dbReference>
<keyword evidence="4 13" id="KW-0597">Phosphoprotein</keyword>
<evidence type="ECO:0000256" key="7">
    <source>
        <dbReference type="ARBA" id="ARBA00022741"/>
    </source>
</evidence>
<keyword evidence="8 18" id="KW-0418">Kinase</keyword>
<feature type="domain" description="Response regulatory" evidence="15">
    <location>
        <begin position="639"/>
        <end position="756"/>
    </location>
</feature>
<dbReference type="SUPFAM" id="SSF55785">
    <property type="entry name" value="PYP-like sensor domain (PAS domain)"/>
    <property type="match status" value="3"/>
</dbReference>
<dbReference type="OrthoDB" id="9801651at2"/>
<dbReference type="NCBIfam" id="TIGR00229">
    <property type="entry name" value="sensory_box"/>
    <property type="match status" value="2"/>
</dbReference>
<evidence type="ECO:0000259" key="16">
    <source>
        <dbReference type="PROSITE" id="PS50112"/>
    </source>
</evidence>
<evidence type="ECO:0000256" key="3">
    <source>
        <dbReference type="ARBA" id="ARBA00012438"/>
    </source>
</evidence>
<dbReference type="InterPro" id="IPR036097">
    <property type="entry name" value="HisK_dim/P_sf"/>
</dbReference>
<dbReference type="PROSITE" id="PS50112">
    <property type="entry name" value="PAS"/>
    <property type="match status" value="1"/>
</dbReference>
<dbReference type="InterPro" id="IPR001789">
    <property type="entry name" value="Sig_transdc_resp-reg_receiver"/>
</dbReference>
<evidence type="ECO:0000256" key="10">
    <source>
        <dbReference type="ARBA" id="ARBA00022989"/>
    </source>
</evidence>
<dbReference type="Pfam" id="PF00512">
    <property type="entry name" value="HisKA"/>
    <property type="match status" value="1"/>
</dbReference>
<evidence type="ECO:0000256" key="5">
    <source>
        <dbReference type="ARBA" id="ARBA00022679"/>
    </source>
</evidence>
<dbReference type="EMBL" id="QFYS01000005">
    <property type="protein sequence ID" value="RAK65003.1"/>
    <property type="molecule type" value="Genomic_DNA"/>
</dbReference>
<evidence type="ECO:0000256" key="8">
    <source>
        <dbReference type="ARBA" id="ARBA00022777"/>
    </source>
</evidence>
<evidence type="ECO:0000256" key="4">
    <source>
        <dbReference type="ARBA" id="ARBA00022553"/>
    </source>
</evidence>
<protein>
    <recommendedName>
        <fullName evidence="3">histidine kinase</fullName>
        <ecNumber evidence="3">2.7.13.3</ecNumber>
    </recommendedName>
</protein>
<evidence type="ECO:0000259" key="14">
    <source>
        <dbReference type="PROSITE" id="PS50109"/>
    </source>
</evidence>
<dbReference type="GO" id="GO:0000155">
    <property type="term" value="F:phosphorelay sensor kinase activity"/>
    <property type="evidence" value="ECO:0007669"/>
    <property type="project" value="InterPro"/>
</dbReference>
<dbReference type="InterPro" id="IPR035965">
    <property type="entry name" value="PAS-like_dom_sf"/>
</dbReference>
<dbReference type="CDD" id="cd16922">
    <property type="entry name" value="HATPase_EvgS-ArcB-TorS-like"/>
    <property type="match status" value="1"/>
</dbReference>
<dbReference type="GO" id="GO:0005524">
    <property type="term" value="F:ATP binding"/>
    <property type="evidence" value="ECO:0007669"/>
    <property type="project" value="UniProtKB-KW"/>
</dbReference>
<dbReference type="GO" id="GO:0016020">
    <property type="term" value="C:membrane"/>
    <property type="evidence" value="ECO:0007669"/>
    <property type="project" value="UniProtKB-SubCell"/>
</dbReference>
<dbReference type="InterPro" id="IPR036890">
    <property type="entry name" value="HATPase_C_sf"/>
</dbReference>